<dbReference type="InterPro" id="IPR018710">
    <property type="entry name" value="DUF2232"/>
</dbReference>
<gene>
    <name evidence="3" type="ORF">IAA19_01240</name>
</gene>
<evidence type="ECO:0000256" key="1">
    <source>
        <dbReference type="SAM" id="MobiDB-lite"/>
    </source>
</evidence>
<feature type="transmembrane region" description="Helical" evidence="2">
    <location>
        <begin position="97"/>
        <end position="125"/>
    </location>
</feature>
<feature type="transmembrane region" description="Helical" evidence="2">
    <location>
        <begin position="272"/>
        <end position="300"/>
    </location>
</feature>
<feature type="transmembrane region" description="Helical" evidence="2">
    <location>
        <begin position="200"/>
        <end position="224"/>
    </location>
</feature>
<dbReference type="Proteomes" id="UP000824062">
    <property type="component" value="Unassembled WGS sequence"/>
</dbReference>
<keyword evidence="2" id="KW-0472">Membrane</keyword>
<reference evidence="3" key="1">
    <citation type="journal article" date="2021" name="PeerJ">
        <title>Extensive microbial diversity within the chicken gut microbiome revealed by metagenomics and culture.</title>
        <authorList>
            <person name="Gilroy R."/>
            <person name="Ravi A."/>
            <person name="Getino M."/>
            <person name="Pursley I."/>
            <person name="Horton D.L."/>
            <person name="Alikhan N.F."/>
            <person name="Baker D."/>
            <person name="Gharbi K."/>
            <person name="Hall N."/>
            <person name="Watson M."/>
            <person name="Adriaenssens E.M."/>
            <person name="Foster-Nyarko E."/>
            <person name="Jarju S."/>
            <person name="Secka A."/>
            <person name="Antonio M."/>
            <person name="Oren A."/>
            <person name="Chaudhuri R.R."/>
            <person name="La Ragione R."/>
            <person name="Hildebrand F."/>
            <person name="Pallen M.J."/>
        </authorList>
    </citation>
    <scope>NUCLEOTIDE SEQUENCE</scope>
    <source>
        <strain evidence="3">ChiHjej12B11-14209</strain>
    </source>
</reference>
<dbReference type="EMBL" id="DXBM01000014">
    <property type="protein sequence ID" value="HIZ45636.1"/>
    <property type="molecule type" value="Genomic_DNA"/>
</dbReference>
<organism evidence="3 4">
    <name type="scientific">Candidatus Olsenella pullistercoris</name>
    <dbReference type="NCBI Taxonomy" id="2838712"/>
    <lineage>
        <taxon>Bacteria</taxon>
        <taxon>Bacillati</taxon>
        <taxon>Actinomycetota</taxon>
        <taxon>Coriobacteriia</taxon>
        <taxon>Coriobacteriales</taxon>
        <taxon>Atopobiaceae</taxon>
        <taxon>Olsenella</taxon>
    </lineage>
</organism>
<feature type="transmembrane region" description="Helical" evidence="2">
    <location>
        <begin position="312"/>
        <end position="337"/>
    </location>
</feature>
<keyword evidence="2" id="KW-1133">Transmembrane helix</keyword>
<dbReference type="Pfam" id="PF09991">
    <property type="entry name" value="DUF2232"/>
    <property type="match status" value="1"/>
</dbReference>
<evidence type="ECO:0000256" key="2">
    <source>
        <dbReference type="SAM" id="Phobius"/>
    </source>
</evidence>
<feature type="region of interest" description="Disordered" evidence="1">
    <location>
        <begin position="1"/>
        <end position="32"/>
    </location>
</feature>
<name>A0A9D2JDB8_9ACTN</name>
<sequence length="357" mass="35569">MSTWPNSDRPPVPEGARGGSAGPSQTGRGIVPLGSGAGRTPQALSSSAGLFFCALGGAVASSTLSVLAPALVAYGVISVAASSESAYRRIACVPASIVPAVALSLTTGATALVGAVIACLMALAVGEAIVRTRLTPGFACVACALAALCQMGADAAFAAANGTTLSQSVTALLDAYQAQLGAQGSVIAAQMQAVRSVISVMWPTAYVVAALGLYLSALLGAGLATGKAKEGSVPRAPRLVDYDLPLWVVAVLVAGAAGLAFALTTEGAASRVALVVSANVVMALRFAFAAQGLAVLSWFVREKHVGPVASALAGALALYLEMQFVVLTVAGLVDVWANLRHLPRGAAPAETGSAQQD</sequence>
<dbReference type="AlphaFoldDB" id="A0A9D2JDB8"/>
<protein>
    <submittedName>
        <fullName evidence="3">DUF2232 domain-containing protein</fullName>
    </submittedName>
</protein>
<proteinExistence type="predicted"/>
<comment type="caution">
    <text evidence="3">The sequence shown here is derived from an EMBL/GenBank/DDBJ whole genome shotgun (WGS) entry which is preliminary data.</text>
</comment>
<keyword evidence="2" id="KW-0812">Transmembrane</keyword>
<feature type="transmembrane region" description="Helical" evidence="2">
    <location>
        <begin position="244"/>
        <end position="265"/>
    </location>
</feature>
<feature type="transmembrane region" description="Helical" evidence="2">
    <location>
        <begin position="49"/>
        <end position="77"/>
    </location>
</feature>
<accession>A0A9D2JDB8</accession>
<evidence type="ECO:0000313" key="3">
    <source>
        <dbReference type="EMBL" id="HIZ45636.1"/>
    </source>
</evidence>
<reference evidence="3" key="2">
    <citation type="submission" date="2021-04" db="EMBL/GenBank/DDBJ databases">
        <authorList>
            <person name="Gilroy R."/>
        </authorList>
    </citation>
    <scope>NUCLEOTIDE SEQUENCE</scope>
    <source>
        <strain evidence="3">ChiHjej12B11-14209</strain>
    </source>
</reference>
<evidence type="ECO:0000313" key="4">
    <source>
        <dbReference type="Proteomes" id="UP000824062"/>
    </source>
</evidence>